<keyword evidence="10 11" id="KW-0119">Carbohydrate metabolism</keyword>
<keyword evidence="6 11" id="KW-0418">Kinase</keyword>
<evidence type="ECO:0000313" key="18">
    <source>
        <dbReference type="Proteomes" id="UP000051749"/>
    </source>
</evidence>
<dbReference type="FunFam" id="3.30.70.890:FF:000001">
    <property type="entry name" value="Galactokinase"/>
    <property type="match status" value="1"/>
</dbReference>
<feature type="binding site" evidence="11">
    <location>
        <position position="230"/>
    </location>
    <ligand>
        <name>substrate</name>
    </ligand>
</feature>
<dbReference type="InterPro" id="IPR019539">
    <property type="entry name" value="GalKase_N"/>
</dbReference>
<dbReference type="GO" id="GO:0005524">
    <property type="term" value="F:ATP binding"/>
    <property type="evidence" value="ECO:0007669"/>
    <property type="project" value="UniProtKB-UniRule"/>
</dbReference>
<comment type="subcellular location">
    <subcellularLocation>
        <location evidence="11">Cytoplasm</location>
    </subcellularLocation>
</comment>
<evidence type="ECO:0000313" key="17">
    <source>
        <dbReference type="EMBL" id="SER05482.1"/>
    </source>
</evidence>
<feature type="domain" description="GHMP kinase N-terminal" evidence="13">
    <location>
        <begin position="99"/>
        <end position="187"/>
    </location>
</feature>
<dbReference type="InterPro" id="IPR006204">
    <property type="entry name" value="GHMP_kinase_N_dom"/>
</dbReference>
<dbReference type="EMBL" id="FOGK01000001">
    <property type="protein sequence ID" value="SER05482.1"/>
    <property type="molecule type" value="Genomic_DNA"/>
</dbReference>
<dbReference type="UniPathway" id="UPA00214"/>
<dbReference type="InterPro" id="IPR036554">
    <property type="entry name" value="GHMP_kinase_C_sf"/>
</dbReference>
<protein>
    <recommendedName>
        <fullName evidence="11 12">Galactokinase</fullName>
        <ecNumber evidence="11 12">2.7.1.6</ecNumber>
    </recommendedName>
    <alternativeName>
        <fullName evidence="11">Galactose kinase</fullName>
    </alternativeName>
</protein>
<organism evidence="16 18">
    <name type="scientific">Pediococcus ethanolidurans</name>
    <dbReference type="NCBI Taxonomy" id="319653"/>
    <lineage>
        <taxon>Bacteria</taxon>
        <taxon>Bacillati</taxon>
        <taxon>Bacillota</taxon>
        <taxon>Bacilli</taxon>
        <taxon>Lactobacillales</taxon>
        <taxon>Lactobacillaceae</taxon>
        <taxon>Pediococcus</taxon>
    </lineage>
</organism>
<dbReference type="PIRSF" id="PIRSF000530">
    <property type="entry name" value="Galactokinase"/>
    <property type="match status" value="1"/>
</dbReference>
<evidence type="ECO:0000256" key="2">
    <source>
        <dbReference type="ARBA" id="ARBA00022490"/>
    </source>
</evidence>
<evidence type="ECO:0000256" key="12">
    <source>
        <dbReference type="NCBIfam" id="TIGR00131"/>
    </source>
</evidence>
<dbReference type="GO" id="GO:0004335">
    <property type="term" value="F:galactokinase activity"/>
    <property type="evidence" value="ECO:0007669"/>
    <property type="project" value="UniProtKB-UniRule"/>
</dbReference>
<reference evidence="16 18" key="1">
    <citation type="journal article" date="2015" name="Genome Announc.">
        <title>Expanding the biotechnology potential of lactobacilli through comparative genomics of 213 strains and associated genera.</title>
        <authorList>
            <person name="Sun Z."/>
            <person name="Harris H.M."/>
            <person name="McCann A."/>
            <person name="Guo C."/>
            <person name="Argimon S."/>
            <person name="Zhang W."/>
            <person name="Yang X."/>
            <person name="Jeffery I.B."/>
            <person name="Cooney J.C."/>
            <person name="Kagawa T.F."/>
            <person name="Liu W."/>
            <person name="Song Y."/>
            <person name="Salvetti E."/>
            <person name="Wrobel A."/>
            <person name="Rasinkangas P."/>
            <person name="Parkhill J."/>
            <person name="Rea M.C."/>
            <person name="O'Sullivan O."/>
            <person name="Ritari J."/>
            <person name="Douillard F.P."/>
            <person name="Paul Ross R."/>
            <person name="Yang R."/>
            <person name="Briner A.E."/>
            <person name="Felis G.E."/>
            <person name="de Vos W.M."/>
            <person name="Barrangou R."/>
            <person name="Klaenhammer T.R."/>
            <person name="Caufield P.W."/>
            <person name="Cui Y."/>
            <person name="Zhang H."/>
            <person name="O'Toole P.W."/>
        </authorList>
    </citation>
    <scope>NUCLEOTIDE SEQUENCE [LARGE SCALE GENOMIC DNA]</scope>
    <source>
        <strain evidence="16 18">DSM 22301</strain>
    </source>
</reference>
<dbReference type="GO" id="GO:0005829">
    <property type="term" value="C:cytosol"/>
    <property type="evidence" value="ECO:0007669"/>
    <property type="project" value="TreeGrafter"/>
</dbReference>
<evidence type="ECO:0000256" key="9">
    <source>
        <dbReference type="ARBA" id="ARBA00023144"/>
    </source>
</evidence>
<dbReference type="SUPFAM" id="SSF55060">
    <property type="entry name" value="GHMP Kinase, C-terminal domain"/>
    <property type="match status" value="1"/>
</dbReference>
<evidence type="ECO:0000256" key="8">
    <source>
        <dbReference type="ARBA" id="ARBA00022842"/>
    </source>
</evidence>
<keyword evidence="3 11" id="KW-0808">Transferase</keyword>
<evidence type="ECO:0000256" key="11">
    <source>
        <dbReference type="HAMAP-Rule" id="MF_00246"/>
    </source>
</evidence>
<proteinExistence type="inferred from homology"/>
<keyword evidence="2 11" id="KW-0963">Cytoplasm</keyword>
<feature type="binding site" evidence="11">
    <location>
        <begin position="130"/>
        <end position="136"/>
    </location>
    <ligand>
        <name>ATP</name>
        <dbReference type="ChEBI" id="CHEBI:30616"/>
    </ligand>
</feature>
<dbReference type="InterPro" id="IPR014721">
    <property type="entry name" value="Ribsml_uS5_D2-typ_fold_subgr"/>
</dbReference>
<evidence type="ECO:0000259" key="15">
    <source>
        <dbReference type="Pfam" id="PF10509"/>
    </source>
</evidence>
<dbReference type="InterPro" id="IPR013750">
    <property type="entry name" value="GHMP_kinase_C_dom"/>
</dbReference>
<evidence type="ECO:0000313" key="16">
    <source>
        <dbReference type="EMBL" id="KRN83536.1"/>
    </source>
</evidence>
<dbReference type="EC" id="2.7.1.6" evidence="11 12"/>
<comment type="caution">
    <text evidence="16">The sequence shown here is derived from an EMBL/GenBank/DDBJ whole genome shotgun (WGS) entry which is preliminary data.</text>
</comment>
<evidence type="ECO:0000256" key="4">
    <source>
        <dbReference type="ARBA" id="ARBA00022723"/>
    </source>
</evidence>
<dbReference type="SUPFAM" id="SSF54211">
    <property type="entry name" value="Ribosomal protein S5 domain 2-like"/>
    <property type="match status" value="1"/>
</dbReference>
<feature type="active site" description="Proton acceptor" evidence="11">
    <location>
        <position position="180"/>
    </location>
</feature>
<dbReference type="GO" id="GO:0006012">
    <property type="term" value="P:galactose metabolic process"/>
    <property type="evidence" value="ECO:0007669"/>
    <property type="project" value="UniProtKB-UniRule"/>
</dbReference>
<dbReference type="PANTHER" id="PTHR10457:SF7">
    <property type="entry name" value="GALACTOKINASE-RELATED"/>
    <property type="match status" value="1"/>
</dbReference>
<dbReference type="Gene3D" id="3.30.230.10">
    <property type="match status" value="1"/>
</dbReference>
<keyword evidence="9 11" id="KW-0299">Galactose metabolism</keyword>
<dbReference type="Pfam" id="PF00288">
    <property type="entry name" value="GHMP_kinases_N"/>
    <property type="match status" value="1"/>
</dbReference>
<feature type="binding site" evidence="11">
    <location>
        <position position="168"/>
    </location>
    <ligand>
        <name>Mg(2+)</name>
        <dbReference type="ChEBI" id="CHEBI:18420"/>
    </ligand>
</feature>
<reference evidence="17 19" key="2">
    <citation type="submission" date="2016-10" db="EMBL/GenBank/DDBJ databases">
        <authorList>
            <person name="Varghese N."/>
            <person name="Submissions S."/>
        </authorList>
    </citation>
    <scope>NUCLEOTIDE SEQUENCE [LARGE SCALE GENOMIC DNA]</scope>
    <source>
        <strain evidence="17 19">CGMCC 1.3889</strain>
    </source>
</reference>
<dbReference type="Pfam" id="PF10509">
    <property type="entry name" value="GalKase_gal_bdg"/>
    <property type="match status" value="1"/>
</dbReference>
<dbReference type="PRINTS" id="PR00959">
    <property type="entry name" value="MEVGALKINASE"/>
</dbReference>
<evidence type="ECO:0000259" key="14">
    <source>
        <dbReference type="Pfam" id="PF08544"/>
    </source>
</evidence>
<dbReference type="InterPro" id="IPR019741">
    <property type="entry name" value="Galactokinase_CS"/>
</dbReference>
<keyword evidence="8 11" id="KW-0460">Magnesium</keyword>
<name>A0A0R2K1P8_9LACO</name>
<evidence type="ECO:0000256" key="6">
    <source>
        <dbReference type="ARBA" id="ARBA00022777"/>
    </source>
</evidence>
<dbReference type="Proteomes" id="UP000051749">
    <property type="component" value="Unassembled WGS sequence"/>
</dbReference>
<evidence type="ECO:0000256" key="5">
    <source>
        <dbReference type="ARBA" id="ARBA00022741"/>
    </source>
</evidence>
<dbReference type="STRING" id="319653.SAMN04487973_101162"/>
<dbReference type="FunFam" id="3.30.230.10:FF:000017">
    <property type="entry name" value="Galactokinase"/>
    <property type="match status" value="1"/>
</dbReference>
<dbReference type="EMBL" id="JQBY01000001">
    <property type="protein sequence ID" value="KRN83536.1"/>
    <property type="molecule type" value="Genomic_DNA"/>
</dbReference>
<comment type="similarity">
    <text evidence="1 11">Belongs to the GHMP kinase family. GalK subfamily.</text>
</comment>
<feature type="binding site" evidence="11">
    <location>
        <begin position="37"/>
        <end position="40"/>
    </location>
    <ligand>
        <name>substrate</name>
    </ligand>
</feature>
<dbReference type="InterPro" id="IPR000705">
    <property type="entry name" value="Galactokinase"/>
</dbReference>
<dbReference type="Gene3D" id="3.30.70.890">
    <property type="entry name" value="GHMP kinase, C-terminal domain"/>
    <property type="match status" value="1"/>
</dbReference>
<dbReference type="Proteomes" id="UP000182818">
    <property type="component" value="Unassembled WGS sequence"/>
</dbReference>
<comment type="catalytic activity">
    <reaction evidence="11">
        <text>alpha-D-galactose + ATP = alpha-D-galactose 1-phosphate + ADP + H(+)</text>
        <dbReference type="Rhea" id="RHEA:13553"/>
        <dbReference type="ChEBI" id="CHEBI:15378"/>
        <dbReference type="ChEBI" id="CHEBI:28061"/>
        <dbReference type="ChEBI" id="CHEBI:30616"/>
        <dbReference type="ChEBI" id="CHEBI:58336"/>
        <dbReference type="ChEBI" id="CHEBI:456216"/>
        <dbReference type="EC" id="2.7.1.6"/>
    </reaction>
</comment>
<evidence type="ECO:0000259" key="13">
    <source>
        <dbReference type="Pfam" id="PF00288"/>
    </source>
</evidence>
<keyword evidence="19" id="KW-1185">Reference proteome</keyword>
<evidence type="ECO:0000256" key="7">
    <source>
        <dbReference type="ARBA" id="ARBA00022840"/>
    </source>
</evidence>
<feature type="domain" description="GHMP kinase C-terminal" evidence="14">
    <location>
        <begin position="290"/>
        <end position="372"/>
    </location>
</feature>
<keyword evidence="7 11" id="KW-0067">ATP-binding</keyword>
<evidence type="ECO:0000313" key="19">
    <source>
        <dbReference type="Proteomes" id="UP000182818"/>
    </source>
</evidence>
<dbReference type="InterPro" id="IPR020568">
    <property type="entry name" value="Ribosomal_Su5_D2-typ_SF"/>
</dbReference>
<feature type="site" description="Transition state stabilizer" evidence="11">
    <location>
        <position position="31"/>
    </location>
</feature>
<keyword evidence="4 11" id="KW-0479">Metal-binding</keyword>
<dbReference type="HAMAP" id="MF_00246">
    <property type="entry name" value="Galactokinase"/>
    <property type="match status" value="1"/>
</dbReference>
<evidence type="ECO:0000256" key="3">
    <source>
        <dbReference type="ARBA" id="ARBA00022679"/>
    </source>
</evidence>
<dbReference type="AlphaFoldDB" id="A0A0R2K1P8"/>
<dbReference type="PATRIC" id="fig|319653.3.peg.4"/>
<dbReference type="PROSITE" id="PS00106">
    <property type="entry name" value="GALACTOKINASE"/>
    <property type="match status" value="1"/>
</dbReference>
<feature type="binding site" evidence="11">
    <location>
        <position position="71"/>
    </location>
    <ligand>
        <name>ATP</name>
        <dbReference type="ChEBI" id="CHEBI:30616"/>
    </ligand>
</feature>
<dbReference type="NCBIfam" id="NF003705">
    <property type="entry name" value="PRK05322.1"/>
    <property type="match status" value="1"/>
</dbReference>
<dbReference type="GO" id="GO:0000287">
    <property type="term" value="F:magnesium ion binding"/>
    <property type="evidence" value="ECO:0007669"/>
    <property type="project" value="UniProtKB-UniRule"/>
</dbReference>
<evidence type="ECO:0000256" key="10">
    <source>
        <dbReference type="ARBA" id="ARBA00023277"/>
    </source>
</evidence>
<dbReference type="InterPro" id="IPR022963">
    <property type="entry name" value="Galactokinase_bac"/>
</dbReference>
<dbReference type="Pfam" id="PF08544">
    <property type="entry name" value="GHMP_kinases_C"/>
    <property type="match status" value="1"/>
</dbReference>
<feature type="domain" description="Galactokinase N-terminal" evidence="15">
    <location>
        <begin position="14"/>
        <end position="61"/>
    </location>
</feature>
<comment type="pathway">
    <text evidence="11">Carbohydrate metabolism; galactose metabolism.</text>
</comment>
<dbReference type="InterPro" id="IPR006206">
    <property type="entry name" value="Mevalonate/galactokinase"/>
</dbReference>
<dbReference type="PANTHER" id="PTHR10457">
    <property type="entry name" value="MEVALONATE KINASE/GALACTOKINASE"/>
    <property type="match status" value="1"/>
</dbReference>
<dbReference type="OrthoDB" id="250531at2"/>
<dbReference type="InterPro" id="IPR006203">
    <property type="entry name" value="GHMP_knse_ATP-bd_CS"/>
</dbReference>
<feature type="binding site" evidence="11">
    <location>
        <position position="136"/>
    </location>
    <ligand>
        <name>Mg(2+)</name>
        <dbReference type="ChEBI" id="CHEBI:18420"/>
    </ligand>
</feature>
<accession>A0A0R2K1P8</accession>
<comment type="function">
    <text evidence="11">Catalyzes the transfer of the gamma-phosphate of ATP to D-galactose to form alpha-D-galactose-1-phosphate (Gal-1-P).</text>
</comment>
<dbReference type="PRINTS" id="PR00473">
    <property type="entry name" value="GALCTOKINASE"/>
</dbReference>
<gene>
    <name evidence="11" type="primary">galK</name>
    <name evidence="16" type="ORF">IV87_GL000004</name>
    <name evidence="17" type="ORF">SAMN04487973_101162</name>
</gene>
<keyword evidence="5 11" id="KW-0547">Nucleotide-binding</keyword>
<dbReference type="NCBIfam" id="TIGR00131">
    <property type="entry name" value="gal_kin"/>
    <property type="match status" value="1"/>
</dbReference>
<evidence type="ECO:0000256" key="1">
    <source>
        <dbReference type="ARBA" id="ARBA00006566"/>
    </source>
</evidence>
<dbReference type="PROSITE" id="PS00627">
    <property type="entry name" value="GHMP_KINASES_ATP"/>
    <property type="match status" value="1"/>
</dbReference>
<sequence length="399" mass="44338">MSTKISIETLENGYKAIFKEQPARFYFAPGRINLIGEHTDYNGGRVFPCAISLGTFAAVKPRTDNEFHLYSENFAEQGIQVLTLGTAEIQEKVGNLWTNYPKGMLHYLIETGAKITTGLDVYIVGNLPDGAGLSSSASLEMLFGKILQDEFHLQIEPIDMVKQGVKVENQFIGLNSGIMDQFAVEMGKKDNAVLLDTNTLKYEHVPLKLGNHVIIIMNTNKRRELADSKYNEHRQECDEALKQLQTGIDVSTLGALNKETFDEYAYLIQSEPLLKRARHAVFENQRVGEAMSALKNQDLAKFGRLVNASHMSLQYDFEVTGKELDTLAHTAWQQPGVLGARMIGGGYGGCAIALVEKNQVENFEVNVGKVYKEKIGYAADFYVAEIADGPTQLQRGNQD</sequence>